<evidence type="ECO:0000256" key="6">
    <source>
        <dbReference type="ARBA" id="ARBA00023136"/>
    </source>
</evidence>
<feature type="region of interest" description="Disordered" evidence="7">
    <location>
        <begin position="1062"/>
        <end position="1115"/>
    </location>
</feature>
<dbReference type="InterPro" id="IPR000731">
    <property type="entry name" value="SSD"/>
</dbReference>
<feature type="transmembrane region" description="Helical" evidence="8">
    <location>
        <begin position="196"/>
        <end position="217"/>
    </location>
</feature>
<dbReference type="PROSITE" id="PS50156">
    <property type="entry name" value="SSD"/>
    <property type="match status" value="1"/>
</dbReference>
<evidence type="ECO:0000256" key="3">
    <source>
        <dbReference type="ARBA" id="ARBA00022475"/>
    </source>
</evidence>
<gene>
    <name evidence="11" type="primary">mmpL12</name>
    <name evidence="11" type="ORF">MCNS_22120</name>
</gene>
<dbReference type="EMBL" id="AP022613">
    <property type="protein sequence ID" value="BBZ39149.1"/>
    <property type="molecule type" value="Genomic_DNA"/>
</dbReference>
<feature type="chain" id="PRO_5029627989" evidence="9">
    <location>
        <begin position="24"/>
        <end position="1140"/>
    </location>
</feature>
<evidence type="ECO:0000256" key="2">
    <source>
        <dbReference type="ARBA" id="ARBA00010157"/>
    </source>
</evidence>
<dbReference type="InterPro" id="IPR004869">
    <property type="entry name" value="MMPL_dom"/>
</dbReference>
<dbReference type="PANTHER" id="PTHR33406:SF6">
    <property type="entry name" value="MEMBRANE PROTEIN YDGH-RELATED"/>
    <property type="match status" value="1"/>
</dbReference>
<keyword evidence="9" id="KW-0732">Signal</keyword>
<feature type="transmembrane region" description="Helical" evidence="8">
    <location>
        <begin position="797"/>
        <end position="816"/>
    </location>
</feature>
<keyword evidence="12" id="KW-1185">Reference proteome</keyword>
<feature type="transmembrane region" description="Helical" evidence="8">
    <location>
        <begin position="895"/>
        <end position="917"/>
    </location>
</feature>
<keyword evidence="4 8" id="KW-0812">Transmembrane</keyword>
<feature type="compositionally biased region" description="Low complexity" evidence="7">
    <location>
        <begin position="995"/>
        <end position="1013"/>
    </location>
</feature>
<dbReference type="Gene3D" id="1.20.1640.10">
    <property type="entry name" value="Multidrug efflux transporter AcrB transmembrane domain"/>
    <property type="match status" value="2"/>
</dbReference>
<dbReference type="InterPro" id="IPR004707">
    <property type="entry name" value="MmpL_fam"/>
</dbReference>
<sequence length="1140" mass="119946">MIAFWIALAAVLMLALPPLPEVAAKKQLPPLPDYAPTMVTAKAMNDAFHETGSGSQLMVILTDEKGLSPADEATYRTLIDNLHQDTQDKMSVQDFLSAPPMKEILASKDNKAWNLPINMPGEVAAPETLTTYQHVYQIVNKTLAGTTLTAHFAGGVATTADITMYGEHDAHLVEIGTGVLVLLILLIIYRNLVTMLVPLATIGLSLATSQGVISGLAEVGLPIGIQTIMLMTAVLVGAGTDYAVFLISRYHDYVRQGLDSDEAVKKALMSIGKVIAASAATVAVTFIVMLFAELGVFSTVGPAISICIVVAFLAAVTLLPAILVLTGRRGWIKPRRDLTTRFWRKTGTRVVRRPRIHLVASATVLLLLASCVSLVKFNYDDSKSIPDSAVSVDGFDALDRHYPPNSMTPEVLLVTSPKDLRSPAALADLEQMAQRVTQVPGITMIRGLTRPNGGPLEQTKMSYQAGEVGGKLDEASTVIHDHGADLDRLANGARQLADALAMVRGQVNGAVGSVSSLVSALSAMEAAMGGDRTLNQIDQTAQLVGRMRALGDAISANMADASNTAAWANPMLNALNTSPVCSADPSCVNSRNELQALVNANNNGTLNSLNDLARNLQATGGLQTISQTLGRLQSSLNQAVAAVRSTNGLQAKIGQMQQGANALADGSKAIADGVQALVDQTKKLGSGLNEASAFLLGMKRDANTPSMAGFNIPPQVLTADEFKKAAQIFISPDGHAARYFVQSSYKPFTTAAMDQVNEILAAARSAQPNTQLSDATIQLAGVPTGLRDNRDFYNGDILFIVFATILIVFLILVALLRAIIAPLYLIGSVLVSFLSAMGIGVIVFQFILGKELHWSLPGLTFILLVAIGADYNMLLISRIRDESPHGVRVGVIRTVGSTGGVITSAGLIFAASMFGLVPASISMMSEAGFIIGVGIVLDTFLVRTITVPALAALIGQKNWWPSRLGSRAPQRRKHASKYRLPAWALRLQGRFGRKPGVADAPPVSPPAAASPSPNGHATDEPVGDHALPLFSLSAPVNGSNAHLNPTLATAIGDLSHHALPLFGPNPKALNGNGRTNGGANGHSNGHTNGRSKRPTRTSPATGAREEIALDSPAITDGASEHALPLFGASGPAINSAASSV</sequence>
<dbReference type="NCBIfam" id="TIGR00833">
    <property type="entry name" value="actII"/>
    <property type="match status" value="1"/>
</dbReference>
<dbReference type="SUPFAM" id="SSF82866">
    <property type="entry name" value="Multidrug efflux transporter AcrB transmembrane domain"/>
    <property type="match status" value="2"/>
</dbReference>
<keyword evidence="6 8" id="KW-0472">Membrane</keyword>
<feature type="transmembrane region" description="Helical" evidence="8">
    <location>
        <begin position="223"/>
        <end position="247"/>
    </location>
</feature>
<evidence type="ECO:0000256" key="5">
    <source>
        <dbReference type="ARBA" id="ARBA00022989"/>
    </source>
</evidence>
<dbReference type="InterPro" id="IPR050545">
    <property type="entry name" value="Mycobact_MmpL"/>
</dbReference>
<feature type="transmembrane region" description="Helical" evidence="8">
    <location>
        <begin position="268"/>
        <end position="291"/>
    </location>
</feature>
<evidence type="ECO:0000313" key="11">
    <source>
        <dbReference type="EMBL" id="BBZ39149.1"/>
    </source>
</evidence>
<feature type="signal peptide" evidence="9">
    <location>
        <begin position="1"/>
        <end position="23"/>
    </location>
</feature>
<feature type="region of interest" description="Disordered" evidence="7">
    <location>
        <begin position="994"/>
        <end position="1026"/>
    </location>
</feature>
<keyword evidence="3" id="KW-1003">Cell membrane</keyword>
<evidence type="ECO:0000256" key="4">
    <source>
        <dbReference type="ARBA" id="ARBA00022692"/>
    </source>
</evidence>
<evidence type="ECO:0000256" key="7">
    <source>
        <dbReference type="SAM" id="MobiDB-lite"/>
    </source>
</evidence>
<feature type="transmembrane region" description="Helical" evidence="8">
    <location>
        <begin position="358"/>
        <end position="379"/>
    </location>
</feature>
<keyword evidence="5 8" id="KW-1133">Transmembrane helix</keyword>
<feature type="transmembrane region" description="Helical" evidence="8">
    <location>
        <begin position="303"/>
        <end position="326"/>
    </location>
</feature>
<evidence type="ECO:0000313" key="12">
    <source>
        <dbReference type="Proteomes" id="UP000467385"/>
    </source>
</evidence>
<evidence type="ECO:0000256" key="9">
    <source>
        <dbReference type="SAM" id="SignalP"/>
    </source>
</evidence>
<evidence type="ECO:0000256" key="8">
    <source>
        <dbReference type="SAM" id="Phobius"/>
    </source>
</evidence>
<feature type="transmembrane region" description="Helical" evidence="8">
    <location>
        <begin position="854"/>
        <end position="874"/>
    </location>
</feature>
<organism evidence="11 12">
    <name type="scientific">Mycobacterium conspicuum</name>
    <dbReference type="NCBI Taxonomy" id="44010"/>
    <lineage>
        <taxon>Bacteria</taxon>
        <taxon>Bacillati</taxon>
        <taxon>Actinomycetota</taxon>
        <taxon>Actinomycetes</taxon>
        <taxon>Mycobacteriales</taxon>
        <taxon>Mycobacteriaceae</taxon>
        <taxon>Mycobacterium</taxon>
    </lineage>
</organism>
<protein>
    <submittedName>
        <fullName evidence="11">Putative transport protein MmpL12</fullName>
    </submittedName>
</protein>
<dbReference type="GO" id="GO:0005886">
    <property type="term" value="C:plasma membrane"/>
    <property type="evidence" value="ECO:0007669"/>
    <property type="project" value="UniProtKB-SubCell"/>
</dbReference>
<reference evidence="11 12" key="1">
    <citation type="journal article" date="2019" name="Emerg. Microbes Infect.">
        <title>Comprehensive subspecies identification of 175 nontuberculous mycobacteria species based on 7547 genomic profiles.</title>
        <authorList>
            <person name="Matsumoto Y."/>
            <person name="Kinjo T."/>
            <person name="Motooka D."/>
            <person name="Nabeya D."/>
            <person name="Jung N."/>
            <person name="Uechi K."/>
            <person name="Horii T."/>
            <person name="Iida T."/>
            <person name="Fujita J."/>
            <person name="Nakamura S."/>
        </authorList>
    </citation>
    <scope>NUCLEOTIDE SEQUENCE [LARGE SCALE GENOMIC DNA]</scope>
    <source>
        <strain evidence="11 12">JCM 14738</strain>
    </source>
</reference>
<evidence type="ECO:0000259" key="10">
    <source>
        <dbReference type="PROSITE" id="PS50156"/>
    </source>
</evidence>
<name>A0A7I7YBQ6_9MYCO</name>
<dbReference type="PANTHER" id="PTHR33406">
    <property type="entry name" value="MEMBRANE PROTEIN MJ1562-RELATED"/>
    <property type="match status" value="1"/>
</dbReference>
<dbReference type="Proteomes" id="UP000467385">
    <property type="component" value="Chromosome"/>
</dbReference>
<dbReference type="AlphaFoldDB" id="A0A7I7YBQ6"/>
<accession>A0A7I7YBQ6</accession>
<feature type="transmembrane region" description="Helical" evidence="8">
    <location>
        <begin position="823"/>
        <end position="848"/>
    </location>
</feature>
<evidence type="ECO:0000256" key="1">
    <source>
        <dbReference type="ARBA" id="ARBA00004651"/>
    </source>
</evidence>
<comment type="subcellular location">
    <subcellularLocation>
        <location evidence="1">Cell membrane</location>
        <topology evidence="1">Multi-pass membrane protein</topology>
    </subcellularLocation>
</comment>
<dbReference type="Pfam" id="PF03176">
    <property type="entry name" value="MMPL"/>
    <property type="match status" value="2"/>
</dbReference>
<comment type="similarity">
    <text evidence="2">Belongs to the resistance-nodulation-cell division (RND) (TC 2.A.6) family. MmpL subfamily.</text>
</comment>
<feature type="domain" description="SSD" evidence="10">
    <location>
        <begin position="196"/>
        <end position="325"/>
    </location>
</feature>
<feature type="transmembrane region" description="Helical" evidence="8">
    <location>
        <begin position="170"/>
        <end position="189"/>
    </location>
</feature>
<proteinExistence type="inferred from homology"/>